<dbReference type="AlphaFoldDB" id="A0A853KXX6"/>
<name>A0A853KXX6_9PROT</name>
<dbReference type="EMBL" id="JPVZ01000005">
    <property type="protein sequence ID" value="OAZ09466.1"/>
    <property type="molecule type" value="Genomic_DNA"/>
</dbReference>
<organism evidence="1 2">
    <name type="scientific">Thalassospira tepidiphila MCCC 1A03514</name>
    <dbReference type="NCBI Taxonomy" id="1177930"/>
    <lineage>
        <taxon>Bacteria</taxon>
        <taxon>Pseudomonadati</taxon>
        <taxon>Pseudomonadota</taxon>
        <taxon>Alphaproteobacteria</taxon>
        <taxon>Rhodospirillales</taxon>
        <taxon>Thalassospiraceae</taxon>
        <taxon>Thalassospira</taxon>
    </lineage>
</organism>
<sequence length="74" mass="8379">MCYIVDHVAVQTDVCQFARIKLTQRILGLVLNAQSAKESKNLGYDHFITYFKPADYSASVQLTGMFSPRYSAQE</sequence>
<evidence type="ECO:0000313" key="1">
    <source>
        <dbReference type="EMBL" id="OAZ09466.1"/>
    </source>
</evidence>
<accession>A0A853KXX6</accession>
<evidence type="ECO:0000313" key="2">
    <source>
        <dbReference type="Proteomes" id="UP000094009"/>
    </source>
</evidence>
<reference evidence="1 2" key="1">
    <citation type="submission" date="2014-07" db="EMBL/GenBank/DDBJ databases">
        <title>Draft genome sequence of Thalassospira tepidiphila 1-1B.</title>
        <authorList>
            <person name="Lai Q."/>
            <person name="Shao Z."/>
        </authorList>
    </citation>
    <scope>NUCLEOTIDE SEQUENCE [LARGE SCALE GENOMIC DNA]</scope>
    <source>
        <strain evidence="1 2">MCCC 1A03514</strain>
    </source>
</reference>
<gene>
    <name evidence="1" type="ORF">TH4_13515</name>
</gene>
<proteinExistence type="predicted"/>
<comment type="caution">
    <text evidence="1">The sequence shown here is derived from an EMBL/GenBank/DDBJ whole genome shotgun (WGS) entry which is preliminary data.</text>
</comment>
<dbReference type="Proteomes" id="UP000094009">
    <property type="component" value="Unassembled WGS sequence"/>
</dbReference>
<protein>
    <submittedName>
        <fullName evidence="1">Uncharacterized protein</fullName>
    </submittedName>
</protein>